<sequence length="314" mass="33209">MSIKITIPNSSSDVLTFGSGNTPTAAQIAGIDSGSSNGQLALYTTASGTSTERVRVDASGNVGIGVTPSTWTTFKAIEFGTGNGHSLFGSGGAGGETHLGTNVYYNSGYKYANTDLATDYKQTNGTHAWFNAPSGTAGNTISFTQAMTLDSSGTLLIGRTAASTSKLAIQTVDTTSSNFAAIFQDSATVNLFYVRNDGVGYLKAASWTYGSDISLKENVRYLDSNNSLSLITKAKPASFDYINSQKENYGFIAQDVQTWFPEAVVETEGGTLGLKTEFFTPLMVGSIQALNNLIQEQQAIITSLTDRITLLESK</sequence>
<accession>A0A6J7WH05</accession>
<proteinExistence type="predicted"/>
<evidence type="ECO:0000256" key="2">
    <source>
        <dbReference type="ARBA" id="ARBA00022732"/>
    </source>
</evidence>
<dbReference type="PROSITE" id="PS51688">
    <property type="entry name" value="ICA"/>
    <property type="match status" value="1"/>
</dbReference>
<evidence type="ECO:0000313" key="4">
    <source>
        <dbReference type="EMBL" id="CAB5187239.1"/>
    </source>
</evidence>
<feature type="domain" description="Peptidase S74" evidence="3">
    <location>
        <begin position="211"/>
        <end position="301"/>
    </location>
</feature>
<name>A0A6J7WH05_9CAUD</name>
<gene>
    <name evidence="4" type="ORF">UFOVP160_22</name>
</gene>
<evidence type="ECO:0000259" key="3">
    <source>
        <dbReference type="PROSITE" id="PS51688"/>
    </source>
</evidence>
<evidence type="ECO:0000256" key="1">
    <source>
        <dbReference type="ARBA" id="ARBA00004328"/>
    </source>
</evidence>
<organism evidence="4">
    <name type="scientific">uncultured Caudovirales phage</name>
    <dbReference type="NCBI Taxonomy" id="2100421"/>
    <lineage>
        <taxon>Viruses</taxon>
        <taxon>Duplodnaviria</taxon>
        <taxon>Heunggongvirae</taxon>
        <taxon>Uroviricota</taxon>
        <taxon>Caudoviricetes</taxon>
        <taxon>Peduoviridae</taxon>
        <taxon>Maltschvirus</taxon>
        <taxon>Maltschvirus maltsch</taxon>
    </lineage>
</organism>
<dbReference type="EMBL" id="LR798210">
    <property type="protein sequence ID" value="CAB5187239.1"/>
    <property type="molecule type" value="Genomic_DNA"/>
</dbReference>
<protein>
    <submittedName>
        <fullName evidence="4">Intramolecular chaperone auto-processing domain containing protein</fullName>
    </submittedName>
</protein>
<keyword evidence="2" id="KW-1227">Viral tail protein</keyword>
<keyword evidence="2" id="KW-0946">Virion</keyword>
<reference evidence="4" key="1">
    <citation type="submission" date="2020-05" db="EMBL/GenBank/DDBJ databases">
        <authorList>
            <person name="Chiriac C."/>
            <person name="Salcher M."/>
            <person name="Ghai R."/>
            <person name="Kavagutti S V."/>
        </authorList>
    </citation>
    <scope>NUCLEOTIDE SEQUENCE</scope>
</reference>
<dbReference type="GO" id="GO:0098015">
    <property type="term" value="C:virus tail"/>
    <property type="evidence" value="ECO:0007669"/>
    <property type="project" value="UniProtKB-KW"/>
</dbReference>
<comment type="subcellular location">
    <subcellularLocation>
        <location evidence="1">Virion</location>
    </subcellularLocation>
</comment>
<dbReference type="InterPro" id="IPR030392">
    <property type="entry name" value="S74_ICA"/>
</dbReference>
<dbReference type="Pfam" id="PF13884">
    <property type="entry name" value="Peptidase_S74"/>
    <property type="match status" value="1"/>
</dbReference>